<evidence type="ECO:0000313" key="9">
    <source>
        <dbReference type="EMBL" id="CAL4795288.1"/>
    </source>
</evidence>
<evidence type="ECO:0000256" key="3">
    <source>
        <dbReference type="ARBA" id="ARBA00022691"/>
    </source>
</evidence>
<feature type="compositionally biased region" description="Basic and acidic residues" evidence="6">
    <location>
        <begin position="66"/>
        <end position="86"/>
    </location>
</feature>
<comment type="similarity">
    <text evidence="4 5">Belongs to the class I-like SAM-binding methyltransferase superfamily. C5-methyltransferase family.</text>
</comment>
<dbReference type="GO" id="GO:0032259">
    <property type="term" value="P:methylation"/>
    <property type="evidence" value="ECO:0007669"/>
    <property type="project" value="UniProtKB-KW"/>
</dbReference>
<name>A0A9P1GBI0_9DINO</name>
<dbReference type="EMBL" id="CAMXCT020004168">
    <property type="protein sequence ID" value="CAL1161351.1"/>
    <property type="molecule type" value="Genomic_DNA"/>
</dbReference>
<keyword evidence="1 4" id="KW-0489">Methyltransferase</keyword>
<gene>
    <name evidence="7" type="ORF">C1SCF055_LOCUS33470</name>
</gene>
<evidence type="ECO:0000256" key="6">
    <source>
        <dbReference type="SAM" id="MobiDB-lite"/>
    </source>
</evidence>
<evidence type="ECO:0000256" key="4">
    <source>
        <dbReference type="PROSITE-ProRule" id="PRU01016"/>
    </source>
</evidence>
<dbReference type="OrthoDB" id="5376140at2759"/>
<accession>A0A9P1GBI0</accession>
<feature type="compositionally biased region" description="Basic residues" evidence="6">
    <location>
        <begin position="49"/>
        <end position="65"/>
    </location>
</feature>
<dbReference type="SUPFAM" id="SSF53335">
    <property type="entry name" value="S-adenosyl-L-methionine-dependent methyltransferases"/>
    <property type="match status" value="1"/>
</dbReference>
<evidence type="ECO:0000313" key="8">
    <source>
        <dbReference type="EMBL" id="CAL1161351.1"/>
    </source>
</evidence>
<evidence type="ECO:0000313" key="10">
    <source>
        <dbReference type="Proteomes" id="UP001152797"/>
    </source>
</evidence>
<keyword evidence="2 4" id="KW-0808">Transferase</keyword>
<keyword evidence="10" id="KW-1185">Reference proteome</keyword>
<dbReference type="InterPro" id="IPR029063">
    <property type="entry name" value="SAM-dependent_MTases_sf"/>
</dbReference>
<dbReference type="EMBL" id="CAMXCT030004168">
    <property type="protein sequence ID" value="CAL4795288.1"/>
    <property type="molecule type" value="Genomic_DNA"/>
</dbReference>
<organism evidence="7">
    <name type="scientific">Cladocopium goreaui</name>
    <dbReference type="NCBI Taxonomy" id="2562237"/>
    <lineage>
        <taxon>Eukaryota</taxon>
        <taxon>Sar</taxon>
        <taxon>Alveolata</taxon>
        <taxon>Dinophyceae</taxon>
        <taxon>Suessiales</taxon>
        <taxon>Symbiodiniaceae</taxon>
        <taxon>Cladocopium</taxon>
    </lineage>
</organism>
<evidence type="ECO:0000313" key="7">
    <source>
        <dbReference type="EMBL" id="CAI4007976.1"/>
    </source>
</evidence>
<dbReference type="NCBIfam" id="TIGR00675">
    <property type="entry name" value="dcm"/>
    <property type="match status" value="1"/>
</dbReference>
<evidence type="ECO:0000256" key="5">
    <source>
        <dbReference type="RuleBase" id="RU000416"/>
    </source>
</evidence>
<dbReference type="PANTHER" id="PTHR46098:SF1">
    <property type="entry name" value="TRNA (CYTOSINE(38)-C(5))-METHYLTRANSFERASE"/>
    <property type="match status" value="1"/>
</dbReference>
<dbReference type="PANTHER" id="PTHR46098">
    <property type="entry name" value="TRNA (CYTOSINE(38)-C(5))-METHYLTRANSFERASE"/>
    <property type="match status" value="1"/>
</dbReference>
<dbReference type="PRINTS" id="PR00105">
    <property type="entry name" value="C5METTRFRASE"/>
</dbReference>
<feature type="active site" evidence="4">
    <location>
        <position position="160"/>
    </location>
</feature>
<dbReference type="GO" id="GO:0008168">
    <property type="term" value="F:methyltransferase activity"/>
    <property type="evidence" value="ECO:0007669"/>
    <property type="project" value="UniProtKB-KW"/>
</dbReference>
<evidence type="ECO:0000256" key="2">
    <source>
        <dbReference type="ARBA" id="ARBA00022679"/>
    </source>
</evidence>
<dbReference type="Gene3D" id="3.40.50.150">
    <property type="entry name" value="Vaccinia Virus protein VP39"/>
    <property type="match status" value="1"/>
</dbReference>
<dbReference type="Proteomes" id="UP001152797">
    <property type="component" value="Unassembled WGS sequence"/>
</dbReference>
<dbReference type="EMBL" id="CAMXCT010004168">
    <property type="protein sequence ID" value="CAI4007976.1"/>
    <property type="molecule type" value="Genomic_DNA"/>
</dbReference>
<dbReference type="AlphaFoldDB" id="A0A9P1GBI0"/>
<sequence>MEDLDFTLADDGGSASKNKSKKQVMNKDSKKLVGKLATKMTSKKPAANAKRKKTVIKAAKTKKPMIKAETKKKETRQTTKKESKQKELAEELSKEIEQVSLGDELKVVSKFVAEMNATKLQWLQAIESHLGNSTPDVIYADVMNRDRAPDVDVMISGAPCPPFSSAGKGKAMADARGWLLLSSVKYAVMRKPLVLGLENVKGLANVKNKWILKRIQRILKLAGYKCYCAVMDTKEHGIPQSRPRVYLIASLKKHLRPDRPFSFPEPVPQPRLKRFLMNAGKVEKKTKLSKSVLSNVARARRKLDKEGVDMDDAEDEIVVDAAAGPKFFQVMQGVCPCVTKARGGQLGHYLLQAGRHVNIYEVAGLQGWKREWVDVMLDANDSVSELGKAFGDGMSLNVLQRVLPRALYSVNLLQELRRIHGKIFHPRASFPLLSTMASCGVVGKNGLLLLAFVGHARHGPVSLPGCRGQWLS</sequence>
<dbReference type="Pfam" id="PF00145">
    <property type="entry name" value="DNA_methylase"/>
    <property type="match status" value="1"/>
</dbReference>
<proteinExistence type="inferred from homology"/>
<reference evidence="8" key="2">
    <citation type="submission" date="2024-04" db="EMBL/GenBank/DDBJ databases">
        <authorList>
            <person name="Chen Y."/>
            <person name="Shah S."/>
            <person name="Dougan E. K."/>
            <person name="Thang M."/>
            <person name="Chan C."/>
        </authorList>
    </citation>
    <scope>NUCLEOTIDE SEQUENCE [LARGE SCALE GENOMIC DNA]</scope>
</reference>
<keyword evidence="3 4" id="KW-0949">S-adenosyl-L-methionine</keyword>
<comment type="caution">
    <text evidence="7">The sequence shown here is derived from an EMBL/GenBank/DDBJ whole genome shotgun (WGS) entry which is preliminary data.</text>
</comment>
<reference evidence="7" key="1">
    <citation type="submission" date="2022-10" db="EMBL/GenBank/DDBJ databases">
        <authorList>
            <person name="Chen Y."/>
            <person name="Dougan E. K."/>
            <person name="Chan C."/>
            <person name="Rhodes N."/>
            <person name="Thang M."/>
        </authorList>
    </citation>
    <scope>NUCLEOTIDE SEQUENCE</scope>
</reference>
<evidence type="ECO:0000256" key="1">
    <source>
        <dbReference type="ARBA" id="ARBA00022603"/>
    </source>
</evidence>
<dbReference type="InterPro" id="IPR050750">
    <property type="entry name" value="C5-MTase"/>
</dbReference>
<dbReference type="PROSITE" id="PS51679">
    <property type="entry name" value="SAM_MT_C5"/>
    <property type="match status" value="1"/>
</dbReference>
<protein>
    <submittedName>
        <fullName evidence="9">Type II methyltransferase M.NlaX (M.NlaX) (Cytosine-specific methyltransferase NlaX)</fullName>
    </submittedName>
</protein>
<feature type="region of interest" description="Disordered" evidence="6">
    <location>
        <begin position="1"/>
        <end position="86"/>
    </location>
</feature>
<dbReference type="InterPro" id="IPR001525">
    <property type="entry name" value="C5_MeTfrase"/>
</dbReference>